<name>A0A0A9GWN4_ARUDO</name>
<sequence>MHEKHRFFLLTGFSVHPSTCMLWRSSPLILLDRDGRDPGLRRDVAVLGRPCAAVRSWSVDSHRCSGPCVVRRSPPGWWSRRSRDLVRAVLGQASSGGRLRAVQM</sequence>
<accession>A0A0A9GWN4</accession>
<reference evidence="1" key="2">
    <citation type="journal article" date="2015" name="Data Brief">
        <title>Shoot transcriptome of the giant reed, Arundo donax.</title>
        <authorList>
            <person name="Barrero R.A."/>
            <person name="Guerrero F.D."/>
            <person name="Moolhuijzen P."/>
            <person name="Goolsby J.A."/>
            <person name="Tidwell J."/>
            <person name="Bellgard S.E."/>
            <person name="Bellgard M.I."/>
        </authorList>
    </citation>
    <scope>NUCLEOTIDE SEQUENCE</scope>
    <source>
        <tissue evidence="1">Shoot tissue taken approximately 20 cm above the soil surface</tissue>
    </source>
</reference>
<dbReference type="EMBL" id="GBRH01168954">
    <property type="protein sequence ID" value="JAE28942.1"/>
    <property type="molecule type" value="Transcribed_RNA"/>
</dbReference>
<organism evidence="1">
    <name type="scientific">Arundo donax</name>
    <name type="common">Giant reed</name>
    <name type="synonym">Donax arundinaceus</name>
    <dbReference type="NCBI Taxonomy" id="35708"/>
    <lineage>
        <taxon>Eukaryota</taxon>
        <taxon>Viridiplantae</taxon>
        <taxon>Streptophyta</taxon>
        <taxon>Embryophyta</taxon>
        <taxon>Tracheophyta</taxon>
        <taxon>Spermatophyta</taxon>
        <taxon>Magnoliopsida</taxon>
        <taxon>Liliopsida</taxon>
        <taxon>Poales</taxon>
        <taxon>Poaceae</taxon>
        <taxon>PACMAD clade</taxon>
        <taxon>Arundinoideae</taxon>
        <taxon>Arundineae</taxon>
        <taxon>Arundo</taxon>
    </lineage>
</organism>
<protein>
    <submittedName>
        <fullName evidence="1">Uncharacterized protein</fullName>
    </submittedName>
</protein>
<reference evidence="1" key="1">
    <citation type="submission" date="2014-09" db="EMBL/GenBank/DDBJ databases">
        <authorList>
            <person name="Magalhaes I.L.F."/>
            <person name="Oliveira U."/>
            <person name="Santos F.R."/>
            <person name="Vidigal T.H.D.A."/>
            <person name="Brescovit A.D."/>
            <person name="Santos A.J."/>
        </authorList>
    </citation>
    <scope>NUCLEOTIDE SEQUENCE</scope>
    <source>
        <tissue evidence="1">Shoot tissue taken approximately 20 cm above the soil surface</tissue>
    </source>
</reference>
<evidence type="ECO:0000313" key="1">
    <source>
        <dbReference type="EMBL" id="JAE28942.1"/>
    </source>
</evidence>
<proteinExistence type="predicted"/>
<dbReference type="AlphaFoldDB" id="A0A0A9GWN4"/>